<evidence type="ECO:0000256" key="5">
    <source>
        <dbReference type="ARBA" id="ARBA00023027"/>
    </source>
</evidence>
<dbReference type="GO" id="GO:0016639">
    <property type="term" value="F:oxidoreductase activity, acting on the CH-NH2 group of donors, NAD or NADP as acceptor"/>
    <property type="evidence" value="ECO:0007669"/>
    <property type="project" value="UniProtKB-UniRule"/>
</dbReference>
<dbReference type="NCBIfam" id="NF009829">
    <property type="entry name" value="PRK13303.1-4"/>
    <property type="match status" value="1"/>
</dbReference>
<keyword evidence="10" id="KW-1185">Reference proteome</keyword>
<keyword evidence="3 6" id="KW-0521">NADP</keyword>
<evidence type="ECO:0000256" key="1">
    <source>
        <dbReference type="ARBA" id="ARBA00008331"/>
    </source>
</evidence>
<dbReference type="InterPro" id="IPR011182">
    <property type="entry name" value="L-Asp_DH"/>
</dbReference>
<keyword evidence="4 6" id="KW-0560">Oxidoreductase</keyword>
<evidence type="ECO:0000256" key="6">
    <source>
        <dbReference type="HAMAP-Rule" id="MF_01265"/>
    </source>
</evidence>
<proteinExistence type="inferred from homology"/>
<dbReference type="GO" id="GO:0051287">
    <property type="term" value="F:NAD binding"/>
    <property type="evidence" value="ECO:0007669"/>
    <property type="project" value="UniProtKB-UniRule"/>
</dbReference>
<dbReference type="Pfam" id="PF03447">
    <property type="entry name" value="NAD_binding_3"/>
    <property type="match status" value="1"/>
</dbReference>
<dbReference type="InterPro" id="IPR036291">
    <property type="entry name" value="NAD(P)-bd_dom_sf"/>
</dbReference>
<dbReference type="InterPro" id="IPR002811">
    <property type="entry name" value="Asp_DH"/>
</dbReference>
<dbReference type="KEGG" id="iis:EYM_06320"/>
<dbReference type="SUPFAM" id="SSF51735">
    <property type="entry name" value="NAD(P)-binding Rossmann-fold domains"/>
    <property type="match status" value="1"/>
</dbReference>
<dbReference type="SUPFAM" id="SSF55347">
    <property type="entry name" value="Glyceraldehyde-3-phosphate dehydrogenase-like, C-terminal domain"/>
    <property type="match status" value="1"/>
</dbReference>
<feature type="binding site" evidence="6">
    <location>
        <position position="157"/>
    </location>
    <ligand>
        <name>NAD(+)</name>
        <dbReference type="ChEBI" id="CHEBI:57540"/>
    </ligand>
</feature>
<dbReference type="AlphaFoldDB" id="A0A0U3F523"/>
<evidence type="ECO:0000313" key="10">
    <source>
        <dbReference type="Proteomes" id="UP000060778"/>
    </source>
</evidence>
<organism evidence="9 10">
    <name type="scientific">Ignicoccus islandicus DSM 13165</name>
    <dbReference type="NCBI Taxonomy" id="940295"/>
    <lineage>
        <taxon>Archaea</taxon>
        <taxon>Thermoproteota</taxon>
        <taxon>Thermoprotei</taxon>
        <taxon>Desulfurococcales</taxon>
        <taxon>Desulfurococcaceae</taxon>
        <taxon>Ignicoccus</taxon>
    </lineage>
</organism>
<evidence type="ECO:0000256" key="4">
    <source>
        <dbReference type="ARBA" id="ARBA00023002"/>
    </source>
</evidence>
<dbReference type="Pfam" id="PF01958">
    <property type="entry name" value="Asp_DH_C"/>
    <property type="match status" value="1"/>
</dbReference>
<feature type="active site" evidence="6">
    <location>
        <position position="185"/>
    </location>
</feature>
<accession>A0A0U3F523</accession>
<comment type="similarity">
    <text evidence="1 6">Belongs to the L-aspartate dehydrogenase family.</text>
</comment>
<protein>
    <recommendedName>
        <fullName evidence="6">L-aspartate dehydrogenase</fullName>
        <ecNumber evidence="6">1.4.1.21</ecNumber>
    </recommendedName>
</protein>
<dbReference type="EMBL" id="CP006867">
    <property type="protein sequence ID" value="ALU12677.1"/>
    <property type="molecule type" value="Genomic_DNA"/>
</dbReference>
<evidence type="ECO:0000256" key="3">
    <source>
        <dbReference type="ARBA" id="ARBA00022857"/>
    </source>
</evidence>
<dbReference type="Proteomes" id="UP000060778">
    <property type="component" value="Chromosome"/>
</dbReference>
<dbReference type="PANTHER" id="PTHR31873:SF6">
    <property type="entry name" value="ASPARTATE DEHYDROGENASE DOMAIN-CONTAINING PROTEIN"/>
    <property type="match status" value="1"/>
</dbReference>
<dbReference type="GO" id="GO:0033735">
    <property type="term" value="F:aspartate dehydrogenase [NAD(P)+] activity"/>
    <property type="evidence" value="ECO:0007669"/>
    <property type="project" value="UniProtKB-EC"/>
</dbReference>
<dbReference type="STRING" id="940295.EYM_06320"/>
<dbReference type="GO" id="GO:0009435">
    <property type="term" value="P:NAD+ biosynthetic process"/>
    <property type="evidence" value="ECO:0007669"/>
    <property type="project" value="UniProtKB-UniRule"/>
</dbReference>
<dbReference type="NCBIfam" id="TIGR03855">
    <property type="entry name" value="NAD_NadX"/>
    <property type="match status" value="1"/>
</dbReference>
<reference evidence="9 10" key="1">
    <citation type="submission" date="2013-11" db="EMBL/GenBank/DDBJ databases">
        <title>Comparative genomics of Ignicoccus.</title>
        <authorList>
            <person name="Podar M."/>
        </authorList>
    </citation>
    <scope>NUCLEOTIDE SEQUENCE [LARGE SCALE GENOMIC DNA]</scope>
    <source>
        <strain evidence="9 10">DSM 13165</strain>
    </source>
</reference>
<comment type="miscellaneous">
    <text evidence="6">The iminoaspartate product is unstable in aqueous solution and can decompose to oxaloacetate and ammonia.</text>
</comment>
<comment type="catalytic activity">
    <reaction evidence="6">
        <text>L-aspartate + NAD(+) + H2O = oxaloacetate + NH4(+) + NADH + H(+)</text>
        <dbReference type="Rhea" id="RHEA:11788"/>
        <dbReference type="ChEBI" id="CHEBI:15377"/>
        <dbReference type="ChEBI" id="CHEBI:15378"/>
        <dbReference type="ChEBI" id="CHEBI:16452"/>
        <dbReference type="ChEBI" id="CHEBI:28938"/>
        <dbReference type="ChEBI" id="CHEBI:29991"/>
        <dbReference type="ChEBI" id="CHEBI:57540"/>
        <dbReference type="ChEBI" id="CHEBI:57945"/>
        <dbReference type="EC" id="1.4.1.21"/>
    </reaction>
</comment>
<dbReference type="PANTHER" id="PTHR31873">
    <property type="entry name" value="L-ASPARTATE DEHYDROGENASE-RELATED"/>
    <property type="match status" value="1"/>
</dbReference>
<dbReference type="EC" id="1.4.1.21" evidence="6"/>
<evidence type="ECO:0000259" key="7">
    <source>
        <dbReference type="Pfam" id="PF01958"/>
    </source>
</evidence>
<keyword evidence="5 6" id="KW-0520">NAD</keyword>
<dbReference type="HAMAP" id="MF_01265">
    <property type="entry name" value="NadX"/>
    <property type="match status" value="1"/>
</dbReference>
<dbReference type="UniPathway" id="UPA00253">
    <property type="reaction ID" value="UER00456"/>
</dbReference>
<keyword evidence="2 6" id="KW-0662">Pyridine nucleotide biosynthesis</keyword>
<gene>
    <name evidence="6" type="primary">nadX</name>
    <name evidence="9" type="ORF">EYM_06320</name>
</gene>
<dbReference type="InterPro" id="IPR022487">
    <property type="entry name" value="Asp_DH_arc"/>
</dbReference>
<dbReference type="GO" id="GO:0050661">
    <property type="term" value="F:NADP binding"/>
    <property type="evidence" value="ECO:0007669"/>
    <property type="project" value="UniProtKB-UniRule"/>
</dbReference>
<comment type="function">
    <text evidence="6">Specifically catalyzes the NAD or NADP-dependent dehydrogenation of L-aspartate to iminoaspartate.</text>
</comment>
<comment type="catalytic activity">
    <reaction evidence="6">
        <text>L-aspartate + NADP(+) + H2O = oxaloacetate + NH4(+) + NADPH + H(+)</text>
        <dbReference type="Rhea" id="RHEA:11784"/>
        <dbReference type="ChEBI" id="CHEBI:15377"/>
        <dbReference type="ChEBI" id="CHEBI:15378"/>
        <dbReference type="ChEBI" id="CHEBI:16452"/>
        <dbReference type="ChEBI" id="CHEBI:28938"/>
        <dbReference type="ChEBI" id="CHEBI:29991"/>
        <dbReference type="ChEBI" id="CHEBI:57783"/>
        <dbReference type="ChEBI" id="CHEBI:58349"/>
        <dbReference type="EC" id="1.4.1.21"/>
    </reaction>
</comment>
<evidence type="ECO:0000259" key="8">
    <source>
        <dbReference type="Pfam" id="PF03447"/>
    </source>
</evidence>
<dbReference type="InterPro" id="IPR020626">
    <property type="entry name" value="Asp_DH_prok"/>
</dbReference>
<evidence type="ECO:0000256" key="2">
    <source>
        <dbReference type="ARBA" id="ARBA00022642"/>
    </source>
</evidence>
<feature type="domain" description="Aspartate dehydrogenase" evidence="7">
    <location>
        <begin position="135"/>
        <end position="220"/>
    </location>
</feature>
<dbReference type="PIRSF" id="PIRSF005227">
    <property type="entry name" value="Asp_dh_NAD_syn"/>
    <property type="match status" value="1"/>
</dbReference>
<comment type="pathway">
    <text evidence="6">Cofactor biosynthesis; NAD(+) biosynthesis; iminoaspartate from L-aspartate (dehydrogenase route): step 1/1.</text>
</comment>
<dbReference type="Gene3D" id="3.40.50.720">
    <property type="entry name" value="NAD(P)-binding Rossmann-like Domain"/>
    <property type="match status" value="1"/>
</dbReference>
<dbReference type="InterPro" id="IPR005106">
    <property type="entry name" value="Asp/hSer_DH_NAD-bd"/>
</dbReference>
<feature type="domain" description="Aspartate/homoserine dehydrogenase NAD-binding" evidence="8">
    <location>
        <begin position="30"/>
        <end position="98"/>
    </location>
</feature>
<feature type="binding site" evidence="6">
    <location>
        <position position="101"/>
    </location>
    <ligand>
        <name>NAD(+)</name>
        <dbReference type="ChEBI" id="CHEBI:57540"/>
    </ligand>
</feature>
<evidence type="ECO:0000313" key="9">
    <source>
        <dbReference type="EMBL" id="ALU12677.1"/>
    </source>
</evidence>
<dbReference type="Gene3D" id="3.30.360.10">
    <property type="entry name" value="Dihydrodipicolinate Reductase, domain 2"/>
    <property type="match status" value="1"/>
</dbReference>
<sequence length="236" mass="26188">MARILKRELANYEFTFFDRNPNKCSELGKYVNSFEELMEADCDLVVEAASPMAVREYAERALEKADLVVLSVGALIDEELYRKLVDKAKLLGRRIYVPSGAIAGIDAIKALRRVGINEIEIEVRKNPKSLGVSANDEKVLFYGDAKEAVEKFPFNVNVVATLKLASGAPVKVKVVADPSINRNVHTIRVKSKASDIFIRVENVPSPYNPKTSYLAVLSIIELVEELSSPHVIRIGN</sequence>
<name>A0A0U3F523_9CREN</name>